<feature type="signal peptide" evidence="1">
    <location>
        <begin position="1"/>
        <end position="19"/>
    </location>
</feature>
<evidence type="ECO:0000256" key="1">
    <source>
        <dbReference type="SAM" id="SignalP"/>
    </source>
</evidence>
<evidence type="ECO:0000313" key="2">
    <source>
        <dbReference type="EMBL" id="KAJ5369202.1"/>
    </source>
</evidence>
<keyword evidence="1" id="KW-0732">Signal</keyword>
<organism evidence="2 3">
    <name type="scientific">Penicillium cataractarum</name>
    <dbReference type="NCBI Taxonomy" id="2100454"/>
    <lineage>
        <taxon>Eukaryota</taxon>
        <taxon>Fungi</taxon>
        <taxon>Dikarya</taxon>
        <taxon>Ascomycota</taxon>
        <taxon>Pezizomycotina</taxon>
        <taxon>Eurotiomycetes</taxon>
        <taxon>Eurotiomycetidae</taxon>
        <taxon>Eurotiales</taxon>
        <taxon>Aspergillaceae</taxon>
        <taxon>Penicillium</taxon>
    </lineage>
</organism>
<protein>
    <submittedName>
        <fullName evidence="2">Uncharacterized protein</fullName>
    </submittedName>
</protein>
<dbReference type="GeneID" id="81441060"/>
<dbReference type="AlphaFoldDB" id="A0A9W9RZD9"/>
<comment type="caution">
    <text evidence="2">The sequence shown here is derived from an EMBL/GenBank/DDBJ whole genome shotgun (WGS) entry which is preliminary data.</text>
</comment>
<gene>
    <name evidence="2" type="ORF">N7496_008962</name>
</gene>
<dbReference type="Proteomes" id="UP001147782">
    <property type="component" value="Unassembled WGS sequence"/>
</dbReference>
<name>A0A9W9RZD9_9EURO</name>
<dbReference type="EMBL" id="JAPZBS010000007">
    <property type="protein sequence ID" value="KAJ5369202.1"/>
    <property type="molecule type" value="Genomic_DNA"/>
</dbReference>
<sequence>MYGLKQLAVLSLMLLSVTAKEAAKKTMVGIETEKASYGKDVELEDCVELDEEEVYTISIRKHCRVFTGSLCTGRNTLLSPGDHSNKEPVPITSIYCHAKSPF</sequence>
<proteinExistence type="predicted"/>
<reference evidence="2" key="2">
    <citation type="journal article" date="2023" name="IMA Fungus">
        <title>Comparative genomic study of the Penicillium genus elucidates a diverse pangenome and 15 lateral gene transfer events.</title>
        <authorList>
            <person name="Petersen C."/>
            <person name="Sorensen T."/>
            <person name="Nielsen M.R."/>
            <person name="Sondergaard T.E."/>
            <person name="Sorensen J.L."/>
            <person name="Fitzpatrick D.A."/>
            <person name="Frisvad J.C."/>
            <person name="Nielsen K.L."/>
        </authorList>
    </citation>
    <scope>NUCLEOTIDE SEQUENCE</scope>
    <source>
        <strain evidence="2">IBT 29864</strain>
    </source>
</reference>
<dbReference type="RefSeq" id="XP_056553944.1">
    <property type="nucleotide sequence ID" value="XM_056701881.1"/>
</dbReference>
<accession>A0A9W9RZD9</accession>
<feature type="chain" id="PRO_5040795729" evidence="1">
    <location>
        <begin position="20"/>
        <end position="102"/>
    </location>
</feature>
<evidence type="ECO:0000313" key="3">
    <source>
        <dbReference type="Proteomes" id="UP001147782"/>
    </source>
</evidence>
<keyword evidence="3" id="KW-1185">Reference proteome</keyword>
<reference evidence="2" key="1">
    <citation type="submission" date="2022-11" db="EMBL/GenBank/DDBJ databases">
        <authorList>
            <person name="Petersen C."/>
        </authorList>
    </citation>
    <scope>NUCLEOTIDE SEQUENCE</scope>
    <source>
        <strain evidence="2">IBT 29864</strain>
    </source>
</reference>
<dbReference type="OrthoDB" id="4291851at2759"/>